<accession>A0A2G1W1C9</accession>
<proteinExistence type="predicted"/>
<evidence type="ECO:0000256" key="5">
    <source>
        <dbReference type="ARBA" id="ARBA00023136"/>
    </source>
</evidence>
<feature type="transmembrane region" description="Helical" evidence="6">
    <location>
        <begin position="276"/>
        <end position="296"/>
    </location>
</feature>
<name>A0A2G1W1C9_9BACT</name>
<feature type="transmembrane region" description="Helical" evidence="6">
    <location>
        <begin position="20"/>
        <end position="38"/>
    </location>
</feature>
<feature type="transmembrane region" description="Helical" evidence="6">
    <location>
        <begin position="414"/>
        <end position="433"/>
    </location>
</feature>
<dbReference type="EMBL" id="NIZW01000022">
    <property type="protein sequence ID" value="PHQ32832.1"/>
    <property type="molecule type" value="Genomic_DNA"/>
</dbReference>
<feature type="transmembrane region" description="Helical" evidence="6">
    <location>
        <begin position="354"/>
        <end position="377"/>
    </location>
</feature>
<feature type="transmembrane region" description="Helical" evidence="6">
    <location>
        <begin position="744"/>
        <end position="765"/>
    </location>
</feature>
<comment type="subcellular location">
    <subcellularLocation>
        <location evidence="1">Cell membrane</location>
        <topology evidence="1">Multi-pass membrane protein</topology>
    </subcellularLocation>
</comment>
<feature type="transmembrane region" description="Helical" evidence="6">
    <location>
        <begin position="640"/>
        <end position="661"/>
    </location>
</feature>
<dbReference type="RefSeq" id="WP_099263160.1">
    <property type="nucleotide sequence ID" value="NZ_NIZW01000022.1"/>
</dbReference>
<feature type="transmembrane region" description="Helical" evidence="6">
    <location>
        <begin position="617"/>
        <end position="634"/>
    </location>
</feature>
<dbReference type="GeneID" id="90610995"/>
<evidence type="ECO:0000256" key="3">
    <source>
        <dbReference type="ARBA" id="ARBA00022692"/>
    </source>
</evidence>
<evidence type="ECO:0000259" key="7">
    <source>
        <dbReference type="Pfam" id="PF03176"/>
    </source>
</evidence>
<evidence type="ECO:0000256" key="4">
    <source>
        <dbReference type="ARBA" id="ARBA00022989"/>
    </source>
</evidence>
<evidence type="ECO:0000313" key="8">
    <source>
        <dbReference type="EMBL" id="PHQ32832.1"/>
    </source>
</evidence>
<evidence type="ECO:0000256" key="6">
    <source>
        <dbReference type="SAM" id="Phobius"/>
    </source>
</evidence>
<keyword evidence="3 6" id="KW-0812">Transmembrane</keyword>
<feature type="transmembrane region" description="Helical" evidence="6">
    <location>
        <begin position="713"/>
        <end position="732"/>
    </location>
</feature>
<keyword evidence="9" id="KW-1185">Reference proteome</keyword>
<dbReference type="AlphaFoldDB" id="A0A2G1W1C9"/>
<keyword evidence="2" id="KW-1003">Cell membrane</keyword>
<gene>
    <name evidence="8" type="ORF">CEE69_23935</name>
</gene>
<dbReference type="SUPFAM" id="SSF82866">
    <property type="entry name" value="Multidrug efflux transporter AcrB transmembrane domain"/>
    <property type="match status" value="2"/>
</dbReference>
<sequence length="775" mass="83281">MKTSLIASPRHTLARLLWVWRWWFFCLGCFSAIPLAIYQSDLGMDRSLAAMFSPADPTLNQYQHLQQNFGGNLIVMLVYEDADLMTPEGVARNQAWTASAESIDGVRGVLSVAKLVEAFAYIRPQFSLLTGAIPADPGAPSPPSKMLEKDDPAANSFRDLFAGYTHGQDEKTAAIVAMLQPGQTETAIEELQRLADQIPSERAPVLIGEPVLLDDAFDMIQADGNRLALGTIGLLSLVMLLTLRDYRIVLLAAMAIIWATLCTRASIVAMGMEMSLVSTILIAIIAVIVVAAVMHIGVRSRDNLGETKQSNMNESIVHVSAFLAIPILWTCLTDAAGFASLLESEVRPVRQFGAMTAVAALAIVAALIWFTAALMSLPTGKRKTSQPMSSDDQPTPSRKFLVHLVSTSLRHSNLLSITSIVVLVLCTAMVTQLKTETSFLKNFRETSDIVRAYERVEDQLGGAGVWDVVLPAPATITPEYIARVQAFETQLRELEVIDSSSGRTHRLTKVLSLADADRVAAMSPLLSIVTPEVRLAGMRTAIPTFADALLTFDPPSDGGDRELRIMLRSEESLPGEVKRELIDRVTLMAQDFDEQALVTGYSVLMSQLVSSLLRDQWKALAIALALVGILIGIATGSWRYALVALLTNTLPIMLVLAVMGLAGGGLDLGSAMIGAVSIGLSIDGSIHFLAGYQRGRSAGMESMSAATDAATDVAAPIFLATLALVIGFGILMTSPFIPTATFGMLIAATLAASAWINLTLLPAAIVSVDRFTNTH</sequence>
<dbReference type="GO" id="GO:0005886">
    <property type="term" value="C:plasma membrane"/>
    <property type="evidence" value="ECO:0007669"/>
    <property type="project" value="UniProtKB-SubCell"/>
</dbReference>
<comment type="caution">
    <text evidence="8">The sequence shown here is derived from an EMBL/GenBank/DDBJ whole genome shotgun (WGS) entry which is preliminary data.</text>
</comment>
<dbReference type="PANTHER" id="PTHR33406:SF12">
    <property type="entry name" value="BLR2997 PROTEIN"/>
    <property type="match status" value="1"/>
</dbReference>
<feature type="domain" description="Membrane transport protein MMPL" evidence="7">
    <location>
        <begin position="591"/>
        <end position="771"/>
    </location>
</feature>
<evidence type="ECO:0000256" key="1">
    <source>
        <dbReference type="ARBA" id="ARBA00004651"/>
    </source>
</evidence>
<feature type="transmembrane region" description="Helical" evidence="6">
    <location>
        <begin position="227"/>
        <end position="243"/>
    </location>
</feature>
<dbReference type="Proteomes" id="UP000225740">
    <property type="component" value="Unassembled WGS sequence"/>
</dbReference>
<dbReference type="OrthoDB" id="5429313at2"/>
<feature type="transmembrane region" description="Helical" evidence="6">
    <location>
        <begin position="316"/>
        <end position="342"/>
    </location>
</feature>
<reference evidence="8 9" key="1">
    <citation type="submission" date="2017-06" db="EMBL/GenBank/DDBJ databases">
        <title>Description of Rhodopirellula bahusiensis sp. nov.</title>
        <authorList>
            <person name="Kizina J."/>
            <person name="Harder J."/>
        </authorList>
    </citation>
    <scope>NUCLEOTIDE SEQUENCE [LARGE SCALE GENOMIC DNA]</scope>
    <source>
        <strain evidence="8 9">SWK21</strain>
    </source>
</reference>
<protein>
    <recommendedName>
        <fullName evidence="7">Membrane transport protein MMPL domain-containing protein</fullName>
    </recommendedName>
</protein>
<feature type="domain" description="Membrane transport protein MMPL" evidence="7">
    <location>
        <begin position="147"/>
        <end position="383"/>
    </location>
</feature>
<organism evidence="8 9">
    <name type="scientific">Rhodopirellula bahusiensis</name>
    <dbReference type="NCBI Taxonomy" id="2014065"/>
    <lineage>
        <taxon>Bacteria</taxon>
        <taxon>Pseudomonadati</taxon>
        <taxon>Planctomycetota</taxon>
        <taxon>Planctomycetia</taxon>
        <taxon>Pirellulales</taxon>
        <taxon>Pirellulaceae</taxon>
        <taxon>Rhodopirellula</taxon>
    </lineage>
</organism>
<feature type="transmembrane region" description="Helical" evidence="6">
    <location>
        <begin position="673"/>
        <end position="693"/>
    </location>
</feature>
<dbReference type="InterPro" id="IPR050545">
    <property type="entry name" value="Mycobact_MmpL"/>
</dbReference>
<evidence type="ECO:0000256" key="2">
    <source>
        <dbReference type="ARBA" id="ARBA00022475"/>
    </source>
</evidence>
<dbReference type="Pfam" id="PF03176">
    <property type="entry name" value="MMPL"/>
    <property type="match status" value="2"/>
</dbReference>
<feature type="transmembrane region" description="Helical" evidence="6">
    <location>
        <begin position="249"/>
        <end position="269"/>
    </location>
</feature>
<evidence type="ECO:0000313" key="9">
    <source>
        <dbReference type="Proteomes" id="UP000225740"/>
    </source>
</evidence>
<dbReference type="Gene3D" id="1.20.1640.10">
    <property type="entry name" value="Multidrug efflux transporter AcrB transmembrane domain"/>
    <property type="match status" value="2"/>
</dbReference>
<keyword evidence="5 6" id="KW-0472">Membrane</keyword>
<dbReference type="InterPro" id="IPR004869">
    <property type="entry name" value="MMPL_dom"/>
</dbReference>
<dbReference type="PANTHER" id="PTHR33406">
    <property type="entry name" value="MEMBRANE PROTEIN MJ1562-RELATED"/>
    <property type="match status" value="1"/>
</dbReference>
<keyword evidence="4 6" id="KW-1133">Transmembrane helix</keyword>